<protein>
    <submittedName>
        <fullName evidence="1">Flagellar accessory protein FlaH</fullName>
    </submittedName>
</protein>
<proteinExistence type="predicted"/>
<evidence type="ECO:0000313" key="1">
    <source>
        <dbReference type="EMBL" id="PXF61299.1"/>
    </source>
</evidence>
<keyword evidence="1" id="KW-0966">Cell projection</keyword>
<keyword evidence="1" id="KW-0969">Cilium</keyword>
<evidence type="ECO:0000313" key="2">
    <source>
        <dbReference type="Proteomes" id="UP000248329"/>
    </source>
</evidence>
<keyword evidence="1" id="KW-0282">Flagellum</keyword>
<gene>
    <name evidence="1" type="ORF">C4B59_04935</name>
</gene>
<dbReference type="Proteomes" id="UP000248329">
    <property type="component" value="Unassembled WGS sequence"/>
</dbReference>
<comment type="caution">
    <text evidence="1">The sequence shown here is derived from an EMBL/GenBank/DDBJ whole genome shotgun (WGS) entry which is preliminary data.</text>
</comment>
<name>A0AC61L482_9EURY</name>
<dbReference type="EMBL" id="PQXF01000006">
    <property type="protein sequence ID" value="PXF61299.1"/>
    <property type="molecule type" value="Genomic_DNA"/>
</dbReference>
<reference evidence="1" key="1">
    <citation type="submission" date="2018-01" db="EMBL/GenBank/DDBJ databases">
        <authorList>
            <person name="Krukenberg V."/>
        </authorList>
    </citation>
    <scope>NUCLEOTIDE SEQUENCE</scope>
    <source>
        <strain evidence="1">E20ANME2</strain>
    </source>
</reference>
<organism evidence="1 2">
    <name type="scientific">Candidatus Methanogaster sp</name>
    <dbReference type="NCBI Taxonomy" id="3386292"/>
    <lineage>
        <taxon>Archaea</taxon>
        <taxon>Methanobacteriati</taxon>
        <taxon>Methanobacteriota</taxon>
        <taxon>Stenosarchaea group</taxon>
        <taxon>Methanomicrobia</taxon>
        <taxon>Methanosarcinales</taxon>
        <taxon>ANME-2 cluster</taxon>
        <taxon>Candidatus Methanogasteraceae</taxon>
        <taxon>Candidatus Methanogaster</taxon>
    </lineage>
</organism>
<sequence length="248" mass="27676">MAEEEFDDEEDDEEDFLADVVSSGNYEIDQKMGGGIPMDSLSLFEGQNDSGKSVLVQQIMWGGLNQGRRISIFTTENTIKSLLKQMTSLSLDVDDYFIIGRLNIFPIHVQGVDWDENASGNLLEFMLKSMKQCKNEIIIIDSLTVFVFHSNDNDILNFFTGCKKLCDLGKTILLTAHGYAFPENLLIRIRSICDAHLHLKIEEAGDQMIKSLEVAKIRGAQKSTGNIVSFDVDPGFGMRIIPISKAKA</sequence>
<accession>A0AC61L482</accession>